<keyword evidence="5 15" id="KW-0347">Helicase</keyword>
<evidence type="ECO:0000256" key="1">
    <source>
        <dbReference type="ARBA" id="ARBA00022722"/>
    </source>
</evidence>
<dbReference type="GO" id="GO:0046872">
    <property type="term" value="F:metal ion binding"/>
    <property type="evidence" value="ECO:0007669"/>
    <property type="project" value="UniProtKB-KW"/>
</dbReference>
<evidence type="ECO:0000313" key="15">
    <source>
        <dbReference type="EMBL" id="SDY88313.1"/>
    </source>
</evidence>
<feature type="binding site" evidence="12">
    <location>
        <begin position="283"/>
        <end position="290"/>
    </location>
    <ligand>
        <name>ATP</name>
        <dbReference type="ChEBI" id="CHEBI:30616"/>
    </ligand>
</feature>
<dbReference type="InterPro" id="IPR012337">
    <property type="entry name" value="RNaseH-like_sf"/>
</dbReference>
<dbReference type="GO" id="GO:0003677">
    <property type="term" value="F:DNA binding"/>
    <property type="evidence" value="ECO:0007669"/>
    <property type="project" value="UniProtKB-KW"/>
</dbReference>
<dbReference type="FunFam" id="3.30.420.10:FF:000045">
    <property type="entry name" value="3'-5' exonuclease DinG"/>
    <property type="match status" value="1"/>
</dbReference>
<dbReference type="InterPro" id="IPR036397">
    <property type="entry name" value="RNaseH_sf"/>
</dbReference>
<dbReference type="InterPro" id="IPR013520">
    <property type="entry name" value="Ribonucl_H"/>
</dbReference>
<evidence type="ECO:0000256" key="4">
    <source>
        <dbReference type="ARBA" id="ARBA00022801"/>
    </source>
</evidence>
<dbReference type="PANTHER" id="PTHR11472:SF34">
    <property type="entry name" value="REGULATOR OF TELOMERE ELONGATION HELICASE 1"/>
    <property type="match status" value="1"/>
</dbReference>
<dbReference type="CDD" id="cd06127">
    <property type="entry name" value="DEDDh"/>
    <property type="match status" value="1"/>
</dbReference>
<keyword evidence="6 12" id="KW-0269">Exonuclease</keyword>
<keyword evidence="16" id="KW-1185">Reference proteome</keyword>
<dbReference type="SMART" id="SM00479">
    <property type="entry name" value="EXOIII"/>
    <property type="match status" value="1"/>
</dbReference>
<evidence type="ECO:0000256" key="12">
    <source>
        <dbReference type="HAMAP-Rule" id="MF_02206"/>
    </source>
</evidence>
<keyword evidence="11" id="KW-0413">Isomerase</keyword>
<dbReference type="EC" id="3.1.-.-" evidence="12 13"/>
<dbReference type="GO" id="GO:0016818">
    <property type="term" value="F:hydrolase activity, acting on acid anhydrides, in phosphorus-containing anhydrides"/>
    <property type="evidence" value="ECO:0007669"/>
    <property type="project" value="InterPro"/>
</dbReference>
<keyword evidence="10" id="KW-0238">DNA-binding</keyword>
<dbReference type="GO" id="GO:0003887">
    <property type="term" value="F:DNA-directed DNA polymerase activity"/>
    <property type="evidence" value="ECO:0007669"/>
    <property type="project" value="InterPro"/>
</dbReference>
<evidence type="ECO:0000256" key="10">
    <source>
        <dbReference type="ARBA" id="ARBA00023125"/>
    </source>
</evidence>
<gene>
    <name evidence="12 13" type="primary">dinG</name>
    <name evidence="15" type="ORF">SAMN05421736_10478</name>
</gene>
<accession>A0A1H3NHT7</accession>
<keyword evidence="2" id="KW-0479">Metal-binding</keyword>
<dbReference type="InterPro" id="IPR045028">
    <property type="entry name" value="DinG/Rad3-like"/>
</dbReference>
<dbReference type="GO" id="GO:0006260">
    <property type="term" value="P:DNA replication"/>
    <property type="evidence" value="ECO:0007669"/>
    <property type="project" value="InterPro"/>
</dbReference>
<evidence type="ECO:0000256" key="2">
    <source>
        <dbReference type="ARBA" id="ARBA00022723"/>
    </source>
</evidence>
<evidence type="ECO:0000256" key="13">
    <source>
        <dbReference type="RuleBase" id="RU364106"/>
    </source>
</evidence>
<dbReference type="AlphaFoldDB" id="A0A1H3NHT7"/>
<reference evidence="16" key="1">
    <citation type="submission" date="2016-10" db="EMBL/GenBank/DDBJ databases">
        <authorList>
            <person name="Varghese N."/>
            <person name="Submissions S."/>
        </authorList>
    </citation>
    <scope>NUCLEOTIDE SEQUENCE [LARGE SCALE GENOMIC DNA]</scope>
    <source>
        <strain evidence="16">SP</strain>
    </source>
</reference>
<dbReference type="Pfam" id="PF06733">
    <property type="entry name" value="DEAD_2"/>
    <property type="match status" value="1"/>
</dbReference>
<dbReference type="OrthoDB" id="9803913at2"/>
<dbReference type="Proteomes" id="UP000198935">
    <property type="component" value="Unassembled WGS sequence"/>
</dbReference>
<keyword evidence="4 12" id="KW-0378">Hydrolase</keyword>
<dbReference type="STRING" id="1503961.SAMN05421736_10478"/>
<dbReference type="Pfam" id="PF00929">
    <property type="entry name" value="RNase_T"/>
    <property type="match status" value="1"/>
</dbReference>
<dbReference type="GO" id="GO:0003678">
    <property type="term" value="F:DNA helicase activity"/>
    <property type="evidence" value="ECO:0007669"/>
    <property type="project" value="InterPro"/>
</dbReference>
<dbReference type="PROSITE" id="PS51193">
    <property type="entry name" value="HELICASE_ATP_BIND_2"/>
    <property type="match status" value="1"/>
</dbReference>
<feature type="short sequence motif" description="DEAH box" evidence="12">
    <location>
        <begin position="464"/>
        <end position="467"/>
    </location>
</feature>
<dbReference type="Pfam" id="PF13307">
    <property type="entry name" value="Helicase_C_2"/>
    <property type="match status" value="1"/>
</dbReference>
<dbReference type="GO" id="GO:0051536">
    <property type="term" value="F:iron-sulfur cluster binding"/>
    <property type="evidence" value="ECO:0007669"/>
    <property type="project" value="UniProtKB-KW"/>
</dbReference>
<dbReference type="SMART" id="SM00491">
    <property type="entry name" value="HELICc2"/>
    <property type="match status" value="1"/>
</dbReference>
<dbReference type="InterPro" id="IPR010614">
    <property type="entry name" value="RAD3-like_helicase_DEAD"/>
</dbReference>
<dbReference type="NCBIfam" id="TIGR01407">
    <property type="entry name" value="dinG_rel"/>
    <property type="match status" value="1"/>
</dbReference>
<dbReference type="SUPFAM" id="SSF53098">
    <property type="entry name" value="Ribonuclease H-like"/>
    <property type="match status" value="1"/>
</dbReference>
<evidence type="ECO:0000256" key="7">
    <source>
        <dbReference type="ARBA" id="ARBA00022840"/>
    </source>
</evidence>
<dbReference type="InterPro" id="IPR006310">
    <property type="entry name" value="DinG"/>
</dbReference>
<keyword evidence="8" id="KW-0408">Iron</keyword>
<dbReference type="NCBIfam" id="TIGR00573">
    <property type="entry name" value="dnaq"/>
    <property type="match status" value="1"/>
</dbReference>
<keyword evidence="7 12" id="KW-0067">ATP-binding</keyword>
<sequence length="919" mass="104241">MKRFVIIDVETTGVSYAKGDRIIQLAFVVVENTAMTNRYMTYLNPGREIPPFIQSLTCIEATHVETAPSFSEVAPDLLEVLDGAYFVAHNADFDLQFINAELTGAGYPPFQGPVLDTVELARISFPTADSFRLSQLTKQLDMNHQQPHRADSDAEAAAQLLLQIFHRFASLPKLTLQQIDKLAGQLKSDVSSLLHEWLENHPDEADPLLEEYGGLVLRRPADDESVTEEKSIPSFEEFYTTCMKNEQWCKERIGEYENRPGQLEMISFIHEVFNDRSFGLIEAGTGTGKTLAYLVPAAFQAKEHNCPVVISTHTVQLQEQLVKQELPILNSLLPFSFRSAVLKGRNHYLCLRKFSSALHNQSWNESYDKTLSKAQILVWLTATETGDVEELSLASHSSHFWNELASDSFSCNSPKCQWFARCFYQRAKRKAKKANLIITNHSLVLSDVMTDHQVIPKYRYAIIDEAHHFEETASEQLGQQLDYHSLLHFINELGSCDGEGLLAKWLVTMPELDSHLLTEAEDCGRNLKQDWYELFALLHQHAEKNADNYNERGRTVTTIDFHGDDWVIINDAVDRCSFYLQDWIDSIGKLKDAMKEESSEKGMIAFFVERVQTVADTFADLLKHPVPGRIHWLEVDTKGPRQAVYVQSKPVDVSELLADEFFHGKDSVVLTSATLAVNQQFQYIIQRLGLEDVPVKTKIVDSPFQWENQVRLMVPTDMPMIQKGENAYIEAAVMHIHRVAMLTKGKMLVLFTSYEMLKRSYQLLKELLADDYMLIAQGVQTGSRTKLTKNFQQFDKAILLGTSSFWEGVDIPGNDLSVIAIVRLPFSPPNDPLFQAKSNRLKEEGASPFMKLALPQAILRFKQGFGRLIRRSTDKGIVIVLDRRIVAAKYGKSFLHSLPAVPVIEKSLDELEIDISNWL</sequence>
<comment type="function">
    <text evidence="12 13">3'-5' exonuclease.</text>
</comment>
<evidence type="ECO:0000256" key="9">
    <source>
        <dbReference type="ARBA" id="ARBA00023014"/>
    </source>
</evidence>
<dbReference type="InterPro" id="IPR027417">
    <property type="entry name" value="P-loop_NTPase"/>
</dbReference>
<name>A0A1H3NHT7_9BACI</name>
<dbReference type="HAMAP" id="MF_02206">
    <property type="entry name" value="DinG_exonucl"/>
    <property type="match status" value="1"/>
</dbReference>
<dbReference type="InterPro" id="IPR014001">
    <property type="entry name" value="Helicase_ATP-bd"/>
</dbReference>
<proteinExistence type="inferred from homology"/>
<organism evidence="15 16">
    <name type="scientific">Evansella caseinilytica</name>
    <dbReference type="NCBI Taxonomy" id="1503961"/>
    <lineage>
        <taxon>Bacteria</taxon>
        <taxon>Bacillati</taxon>
        <taxon>Bacillota</taxon>
        <taxon>Bacilli</taxon>
        <taxon>Bacillales</taxon>
        <taxon>Bacillaceae</taxon>
        <taxon>Evansella</taxon>
    </lineage>
</organism>
<keyword evidence="9" id="KW-0411">Iron-sulfur</keyword>
<comment type="similarity">
    <text evidence="12 13">Belongs to the helicase family. DinG subfamily. Type 2 sub-subfamily.</text>
</comment>
<evidence type="ECO:0000256" key="11">
    <source>
        <dbReference type="ARBA" id="ARBA00023235"/>
    </source>
</evidence>
<keyword evidence="1 12" id="KW-0540">Nuclease</keyword>
<dbReference type="PANTHER" id="PTHR11472">
    <property type="entry name" value="DNA REPAIR DEAD HELICASE RAD3/XP-D SUBFAMILY MEMBER"/>
    <property type="match status" value="1"/>
</dbReference>
<evidence type="ECO:0000256" key="6">
    <source>
        <dbReference type="ARBA" id="ARBA00022839"/>
    </source>
</evidence>
<evidence type="ECO:0000256" key="8">
    <source>
        <dbReference type="ARBA" id="ARBA00023004"/>
    </source>
</evidence>
<dbReference type="GO" id="GO:0005524">
    <property type="term" value="F:ATP binding"/>
    <property type="evidence" value="ECO:0007669"/>
    <property type="project" value="UniProtKB-UniRule"/>
</dbReference>
<dbReference type="Gene3D" id="3.30.420.10">
    <property type="entry name" value="Ribonuclease H-like superfamily/Ribonuclease H"/>
    <property type="match status" value="1"/>
</dbReference>
<dbReference type="EMBL" id="FNPI01000004">
    <property type="protein sequence ID" value="SDY88313.1"/>
    <property type="molecule type" value="Genomic_DNA"/>
</dbReference>
<evidence type="ECO:0000256" key="3">
    <source>
        <dbReference type="ARBA" id="ARBA00022741"/>
    </source>
</evidence>
<feature type="domain" description="Helicase ATP-binding" evidence="14">
    <location>
        <begin position="248"/>
        <end position="515"/>
    </location>
</feature>
<keyword evidence="3 12" id="KW-0547">Nucleotide-binding</keyword>
<dbReference type="Gene3D" id="3.40.50.300">
    <property type="entry name" value="P-loop containing nucleotide triphosphate hydrolases"/>
    <property type="match status" value="2"/>
</dbReference>
<dbReference type="SMART" id="SM00487">
    <property type="entry name" value="DEXDc"/>
    <property type="match status" value="1"/>
</dbReference>
<dbReference type="InterPro" id="IPR006054">
    <property type="entry name" value="DnaQ"/>
</dbReference>
<evidence type="ECO:0000259" key="14">
    <source>
        <dbReference type="PROSITE" id="PS51193"/>
    </source>
</evidence>
<evidence type="ECO:0000313" key="16">
    <source>
        <dbReference type="Proteomes" id="UP000198935"/>
    </source>
</evidence>
<evidence type="ECO:0000256" key="5">
    <source>
        <dbReference type="ARBA" id="ARBA00022806"/>
    </source>
</evidence>
<dbReference type="SUPFAM" id="SSF52540">
    <property type="entry name" value="P-loop containing nucleoside triphosphate hydrolases"/>
    <property type="match status" value="1"/>
</dbReference>
<dbReference type="InterPro" id="IPR014013">
    <property type="entry name" value="Helic_SF1/SF2_ATP-bd_DinG/Rad3"/>
</dbReference>
<protein>
    <recommendedName>
        <fullName evidence="12 13">3'-5' exonuclease DinG</fullName>
        <ecNumber evidence="12 13">3.1.-.-</ecNumber>
    </recommendedName>
</protein>
<dbReference type="FunFam" id="3.40.50.300:FF:000437">
    <property type="entry name" value="ATP-dependent DNA helicase DinG"/>
    <property type="match status" value="1"/>
</dbReference>
<dbReference type="GO" id="GO:0008408">
    <property type="term" value="F:3'-5' exonuclease activity"/>
    <property type="evidence" value="ECO:0007669"/>
    <property type="project" value="UniProtKB-UniRule"/>
</dbReference>
<dbReference type="NCBIfam" id="NF005981">
    <property type="entry name" value="PRK08074.1"/>
    <property type="match status" value="1"/>
</dbReference>
<dbReference type="InterPro" id="IPR006555">
    <property type="entry name" value="ATP-dep_Helicase_C"/>
</dbReference>